<gene>
    <name evidence="2" type="ORF">FBUS_11631</name>
</gene>
<accession>A0A8E0RP66</accession>
<sequence>MSAGRSNCDYCSRDQTESPDLDWILSCRCDEPTNHPLLWHWTVPTESVNAVRLSEMNAVVTFHPTLSSGVAFVKGDHVIDYGVHYWEVKAVSPMYGTDVMVGLGLAGVDLSPYTEQFCPALGLDSCTWALSYHGVVMHAGRRISTRLSPFKRGSIVGCLLDLWHRTLQFFIDGETSAFCQFT</sequence>
<dbReference type="OrthoDB" id="5951542at2759"/>
<feature type="domain" description="B30.2/SPRY" evidence="1">
    <location>
        <begin position="7"/>
        <end position="182"/>
    </location>
</feature>
<dbReference type="AlphaFoldDB" id="A0A8E0RP66"/>
<dbReference type="EMBL" id="LUCM01007740">
    <property type="protein sequence ID" value="KAA0189419.1"/>
    <property type="molecule type" value="Genomic_DNA"/>
</dbReference>
<dbReference type="PANTHER" id="PTHR12245">
    <property type="entry name" value="SPRY DOMAIN CONTAINING SOCS BOX PROTEIN"/>
    <property type="match status" value="1"/>
</dbReference>
<dbReference type="InterPro" id="IPR003877">
    <property type="entry name" value="SPRY_dom"/>
</dbReference>
<evidence type="ECO:0000313" key="2">
    <source>
        <dbReference type="EMBL" id="KAA0189419.1"/>
    </source>
</evidence>
<name>A0A8E0RP66_9TREM</name>
<dbReference type="GO" id="GO:0043161">
    <property type="term" value="P:proteasome-mediated ubiquitin-dependent protein catabolic process"/>
    <property type="evidence" value="ECO:0007669"/>
    <property type="project" value="TreeGrafter"/>
</dbReference>
<dbReference type="PANTHER" id="PTHR12245:SF5">
    <property type="entry name" value="SPRY DOMAIN-CONTAINING SOCS BOX PROTEIN 3"/>
    <property type="match status" value="1"/>
</dbReference>
<dbReference type="InterPro" id="IPR043136">
    <property type="entry name" value="B30.2/SPRY_sf"/>
</dbReference>
<dbReference type="Pfam" id="PF00622">
    <property type="entry name" value="SPRY"/>
    <property type="match status" value="1"/>
</dbReference>
<dbReference type="Gene3D" id="2.60.120.920">
    <property type="match status" value="1"/>
</dbReference>
<dbReference type="GO" id="GO:0019005">
    <property type="term" value="C:SCF ubiquitin ligase complex"/>
    <property type="evidence" value="ECO:0007669"/>
    <property type="project" value="TreeGrafter"/>
</dbReference>
<dbReference type="InterPro" id="IPR050672">
    <property type="entry name" value="FBXO45-Fsn/SPSB_families"/>
</dbReference>
<dbReference type="PROSITE" id="PS50188">
    <property type="entry name" value="B302_SPRY"/>
    <property type="match status" value="1"/>
</dbReference>
<protein>
    <recommendedName>
        <fullName evidence="1">B30.2/SPRY domain-containing protein</fullName>
    </recommendedName>
</protein>
<comment type="caution">
    <text evidence="2">The sequence shown here is derived from an EMBL/GenBank/DDBJ whole genome shotgun (WGS) entry which is preliminary data.</text>
</comment>
<dbReference type="InterPro" id="IPR013320">
    <property type="entry name" value="ConA-like_dom_sf"/>
</dbReference>
<evidence type="ECO:0000313" key="3">
    <source>
        <dbReference type="Proteomes" id="UP000728185"/>
    </source>
</evidence>
<dbReference type="SUPFAM" id="SSF49899">
    <property type="entry name" value="Concanavalin A-like lectins/glucanases"/>
    <property type="match status" value="1"/>
</dbReference>
<proteinExistence type="predicted"/>
<dbReference type="InterPro" id="IPR001870">
    <property type="entry name" value="B30.2/SPRY"/>
</dbReference>
<keyword evidence="3" id="KW-1185">Reference proteome</keyword>
<reference evidence="2" key="1">
    <citation type="submission" date="2019-05" db="EMBL/GenBank/DDBJ databases">
        <title>Annotation for the trematode Fasciolopsis buski.</title>
        <authorList>
            <person name="Choi Y.-J."/>
        </authorList>
    </citation>
    <scope>NUCLEOTIDE SEQUENCE</scope>
    <source>
        <strain evidence="2">HT</strain>
        <tissue evidence="2">Whole worm</tissue>
    </source>
</reference>
<evidence type="ECO:0000259" key="1">
    <source>
        <dbReference type="PROSITE" id="PS50188"/>
    </source>
</evidence>
<organism evidence="2 3">
    <name type="scientific">Fasciolopsis buskii</name>
    <dbReference type="NCBI Taxonomy" id="27845"/>
    <lineage>
        <taxon>Eukaryota</taxon>
        <taxon>Metazoa</taxon>
        <taxon>Spiralia</taxon>
        <taxon>Lophotrochozoa</taxon>
        <taxon>Platyhelminthes</taxon>
        <taxon>Trematoda</taxon>
        <taxon>Digenea</taxon>
        <taxon>Plagiorchiida</taxon>
        <taxon>Echinostomata</taxon>
        <taxon>Echinostomatoidea</taxon>
        <taxon>Fasciolidae</taxon>
        <taxon>Fasciolopsis</taxon>
    </lineage>
</organism>
<dbReference type="Proteomes" id="UP000728185">
    <property type="component" value="Unassembled WGS sequence"/>
</dbReference>